<evidence type="ECO:0000313" key="2">
    <source>
        <dbReference type="Proteomes" id="UP000002010"/>
    </source>
</evidence>
<dbReference type="EMBL" id="CP001154">
    <property type="protein sequence ID" value="ACO73817.1"/>
    <property type="molecule type" value="Genomic_DNA"/>
</dbReference>
<protein>
    <submittedName>
        <fullName evidence="1">Uncharacterized protein</fullName>
    </submittedName>
</protein>
<dbReference type="KEGG" id="lhk:LHK_00824"/>
<dbReference type="AlphaFoldDB" id="C1D4M3"/>
<accession>C1D4M3</accession>
<gene>
    <name evidence="1" type="ordered locus">LHK_00824</name>
</gene>
<sequence length="37" mass="3965">MDTMMEATSFLFQQPCKVTPAVSGVRLHPSSGRPGLS</sequence>
<keyword evidence="2" id="KW-1185">Reference proteome</keyword>
<proteinExistence type="predicted"/>
<name>C1D4M3_LARHH</name>
<dbReference type="HOGENOM" id="CLU_3345222_0_0_4"/>
<evidence type="ECO:0000313" key="1">
    <source>
        <dbReference type="EMBL" id="ACO73817.1"/>
    </source>
</evidence>
<dbReference type="Proteomes" id="UP000002010">
    <property type="component" value="Chromosome"/>
</dbReference>
<organism evidence="1 2">
    <name type="scientific">Laribacter hongkongensis (strain HLHK9)</name>
    <dbReference type="NCBI Taxonomy" id="557598"/>
    <lineage>
        <taxon>Bacteria</taxon>
        <taxon>Pseudomonadati</taxon>
        <taxon>Pseudomonadota</taxon>
        <taxon>Betaproteobacteria</taxon>
        <taxon>Neisseriales</taxon>
        <taxon>Aquaspirillaceae</taxon>
        <taxon>Laribacter</taxon>
    </lineage>
</organism>
<reference evidence="1 2" key="1">
    <citation type="journal article" date="2009" name="PLoS Genet.">
        <title>The complete genome and proteome of Laribacter hongkongensis reveal potential mechanisms for adaptations to different temperatures and habitats.</title>
        <authorList>
            <person name="Woo P.C."/>
            <person name="Lau S.K."/>
            <person name="Tse H."/>
            <person name="Teng J.L."/>
            <person name="Curreem S.O."/>
            <person name="Tsang A.K."/>
            <person name="Fan R.Y."/>
            <person name="Wong G.K."/>
            <person name="Huang Y."/>
            <person name="Loman N.J."/>
            <person name="Snyder L.A."/>
            <person name="Cai J.J."/>
            <person name="Huang J.D."/>
            <person name="Mak W."/>
            <person name="Pallen M.J."/>
            <person name="Lok S."/>
            <person name="Yuen K.Y."/>
        </authorList>
    </citation>
    <scope>NUCLEOTIDE SEQUENCE [LARGE SCALE GENOMIC DNA]</scope>
    <source>
        <strain evidence="1 2">HLHK9</strain>
    </source>
</reference>